<evidence type="ECO:0000256" key="1">
    <source>
        <dbReference type="ARBA" id="ARBA00005889"/>
    </source>
</evidence>
<evidence type="ECO:0000256" key="5">
    <source>
        <dbReference type="PROSITE-ProRule" id="PRU00325"/>
    </source>
</evidence>
<evidence type="ECO:0000313" key="8">
    <source>
        <dbReference type="EMBL" id="RYQ84802.1"/>
    </source>
</evidence>
<gene>
    <name evidence="8" type="ORF">Ahy_B10g104277</name>
</gene>
<comment type="caution">
    <text evidence="8">The sequence shown here is derived from an EMBL/GenBank/DDBJ whole genome shotgun (WGS) entry which is preliminary data.</text>
</comment>
<accession>A0A444X549</accession>
<organism evidence="8 9">
    <name type="scientific">Arachis hypogaea</name>
    <name type="common">Peanut</name>
    <dbReference type="NCBI Taxonomy" id="3818"/>
    <lineage>
        <taxon>Eukaryota</taxon>
        <taxon>Viridiplantae</taxon>
        <taxon>Streptophyta</taxon>
        <taxon>Embryophyta</taxon>
        <taxon>Tracheophyta</taxon>
        <taxon>Spermatophyta</taxon>
        <taxon>Magnoliopsida</taxon>
        <taxon>eudicotyledons</taxon>
        <taxon>Gunneridae</taxon>
        <taxon>Pentapetalae</taxon>
        <taxon>rosids</taxon>
        <taxon>fabids</taxon>
        <taxon>Fabales</taxon>
        <taxon>Fabaceae</taxon>
        <taxon>Papilionoideae</taxon>
        <taxon>50 kb inversion clade</taxon>
        <taxon>dalbergioids sensu lato</taxon>
        <taxon>Dalbergieae</taxon>
        <taxon>Pterocarpus clade</taxon>
        <taxon>Arachis</taxon>
    </lineage>
</organism>
<dbReference type="InterPro" id="IPR007527">
    <property type="entry name" value="Znf_SWIM"/>
</dbReference>
<keyword evidence="2 6" id="KW-0479">Metal-binding</keyword>
<comment type="subcellular location">
    <subcellularLocation>
        <location evidence="6">Nucleus</location>
    </subcellularLocation>
</comment>
<dbReference type="PROSITE" id="PS50966">
    <property type="entry name" value="ZF_SWIM"/>
    <property type="match status" value="1"/>
</dbReference>
<comment type="function">
    <text evidence="6">Putative transcription activator involved in regulating light control of development.</text>
</comment>
<reference evidence="8 9" key="1">
    <citation type="submission" date="2019-01" db="EMBL/GenBank/DDBJ databases">
        <title>Sequencing of cultivated peanut Arachis hypogaea provides insights into genome evolution and oil improvement.</title>
        <authorList>
            <person name="Chen X."/>
        </authorList>
    </citation>
    <scope>NUCLEOTIDE SEQUENCE [LARGE SCALE GENOMIC DNA]</scope>
    <source>
        <strain evidence="9">cv. Fuhuasheng</strain>
        <tissue evidence="8">Leaves</tissue>
    </source>
</reference>
<dbReference type="PANTHER" id="PTHR31669">
    <property type="entry name" value="PROTEIN FAR1-RELATED SEQUENCE 10-RELATED"/>
    <property type="match status" value="1"/>
</dbReference>
<dbReference type="Proteomes" id="UP000289738">
    <property type="component" value="Chromosome B10"/>
</dbReference>
<name>A0A444X549_ARAHY</name>
<evidence type="ECO:0000259" key="7">
    <source>
        <dbReference type="PROSITE" id="PS50966"/>
    </source>
</evidence>
<dbReference type="GO" id="GO:0008270">
    <property type="term" value="F:zinc ion binding"/>
    <property type="evidence" value="ECO:0007669"/>
    <property type="project" value="UniProtKB-UniRule"/>
</dbReference>
<protein>
    <recommendedName>
        <fullName evidence="6">Protein FAR1-RELATED SEQUENCE</fullName>
    </recommendedName>
</protein>
<keyword evidence="9" id="KW-1185">Reference proteome</keyword>
<dbReference type="Pfam" id="PF04434">
    <property type="entry name" value="SWIM"/>
    <property type="match status" value="1"/>
</dbReference>
<evidence type="ECO:0000256" key="6">
    <source>
        <dbReference type="RuleBase" id="RU367018"/>
    </source>
</evidence>
<evidence type="ECO:0000313" key="9">
    <source>
        <dbReference type="Proteomes" id="UP000289738"/>
    </source>
</evidence>
<keyword evidence="4 6" id="KW-0862">Zinc</keyword>
<proteinExistence type="inferred from homology"/>
<dbReference type="GO" id="GO:0005634">
    <property type="term" value="C:nucleus"/>
    <property type="evidence" value="ECO:0007669"/>
    <property type="project" value="UniProtKB-SubCell"/>
</dbReference>
<evidence type="ECO:0000256" key="4">
    <source>
        <dbReference type="ARBA" id="ARBA00022833"/>
    </source>
</evidence>
<comment type="similarity">
    <text evidence="1 6">Belongs to the FHY3/FAR1 family.</text>
</comment>
<dbReference type="InterPro" id="IPR031052">
    <property type="entry name" value="FHY3/FAR1"/>
</dbReference>
<dbReference type="EMBL" id="SDMP01000020">
    <property type="protein sequence ID" value="RYQ84802.1"/>
    <property type="molecule type" value="Genomic_DNA"/>
</dbReference>
<dbReference type="PANTHER" id="PTHR31669:SF283">
    <property type="entry name" value="PROTEIN FAR1-RELATED SEQUENCE"/>
    <property type="match status" value="1"/>
</dbReference>
<dbReference type="InterPro" id="IPR006564">
    <property type="entry name" value="Znf_PMZ"/>
</dbReference>
<feature type="domain" description="SWIM-type" evidence="7">
    <location>
        <begin position="84"/>
        <end position="120"/>
    </location>
</feature>
<dbReference type="SMART" id="SM00575">
    <property type="entry name" value="ZnF_PMZ"/>
    <property type="match status" value="1"/>
</dbReference>
<keyword evidence="3 5" id="KW-0863">Zinc-finger</keyword>
<dbReference type="GO" id="GO:0006355">
    <property type="term" value="P:regulation of DNA-templated transcription"/>
    <property type="evidence" value="ECO:0007669"/>
    <property type="project" value="UniProtKB-UniRule"/>
</dbReference>
<keyword evidence="6" id="KW-0539">Nucleus</keyword>
<evidence type="ECO:0000256" key="3">
    <source>
        <dbReference type="ARBA" id="ARBA00022771"/>
    </source>
</evidence>
<dbReference type="AlphaFoldDB" id="A0A444X549"/>
<sequence>MTFNTLEEAGKFYKDYSKLAGFSTKIRNTTRKGDEIKNQLITYAFDKNWNDFLTKYGVGGNKWLSGFTAYEVVEQVSNSTFNKFVVTCDAISREVKCQCLLFESRGILCRHSLSALSFERVDKVAPKYILECWSKNVKRRHTHIKSIQDEPLLEPIRKRFDNLAFRSHNICEFASESKEMTGILHRAFDNVMTEMQ</sequence>
<evidence type="ECO:0000256" key="2">
    <source>
        <dbReference type="ARBA" id="ARBA00022723"/>
    </source>
</evidence>